<evidence type="ECO:0000313" key="3">
    <source>
        <dbReference type="EMBL" id="QDS75685.1"/>
    </source>
</evidence>
<organism evidence="3 4">
    <name type="scientific">Venturia effusa</name>
    <dbReference type="NCBI Taxonomy" id="50376"/>
    <lineage>
        <taxon>Eukaryota</taxon>
        <taxon>Fungi</taxon>
        <taxon>Dikarya</taxon>
        <taxon>Ascomycota</taxon>
        <taxon>Pezizomycotina</taxon>
        <taxon>Dothideomycetes</taxon>
        <taxon>Pleosporomycetidae</taxon>
        <taxon>Venturiales</taxon>
        <taxon>Venturiaceae</taxon>
        <taxon>Venturia</taxon>
    </lineage>
</organism>
<reference evidence="3 4" key="1">
    <citation type="submission" date="2019-07" db="EMBL/GenBank/DDBJ databases">
        <title>Finished genome of Venturia effusa.</title>
        <authorList>
            <person name="Young C.A."/>
            <person name="Cox M.P."/>
            <person name="Ganley A.R.D."/>
            <person name="David W.J."/>
        </authorList>
    </citation>
    <scope>NUCLEOTIDE SEQUENCE [LARGE SCALE GENOMIC DNA]</scope>
    <source>
        <strain evidence="4">albino</strain>
    </source>
</reference>
<sequence>MDGSPDHLLISLQIELEELHLAHAYLEKEVEDLRSKKDAYTQEKQAWENEKEAWEAERESFATEKQTWQAERQARALEKEFEEHYQALHSHFMQMIQGINDVTAGIVEGDIQVEDAHDSAEEVNERMASQPADEQDQQGSEKEKCKLIIGNVRRVGKQWLNCVEAAVEADQDFVFRADDVQARLDAVADLLEMMEDSGEPISEL</sequence>
<feature type="region of interest" description="Disordered" evidence="2">
    <location>
        <begin position="118"/>
        <end position="142"/>
    </location>
</feature>
<protein>
    <submittedName>
        <fullName evidence="3">Uncharacterized protein</fullName>
    </submittedName>
</protein>
<dbReference type="Proteomes" id="UP000316270">
    <property type="component" value="Chromosome 13"/>
</dbReference>
<dbReference type="OrthoDB" id="10487781at2759"/>
<dbReference type="AlphaFoldDB" id="A0A517LJ63"/>
<evidence type="ECO:0000256" key="1">
    <source>
        <dbReference type="SAM" id="Coils"/>
    </source>
</evidence>
<keyword evidence="4" id="KW-1185">Reference proteome</keyword>
<keyword evidence="1" id="KW-0175">Coiled coil</keyword>
<evidence type="ECO:0000313" key="4">
    <source>
        <dbReference type="Proteomes" id="UP000316270"/>
    </source>
</evidence>
<gene>
    <name evidence="3" type="ORF">FKW77_007718</name>
</gene>
<accession>A0A517LJ63</accession>
<name>A0A517LJ63_9PEZI</name>
<feature type="coiled-coil region" evidence="1">
    <location>
        <begin position="16"/>
        <end position="71"/>
    </location>
</feature>
<proteinExistence type="predicted"/>
<evidence type="ECO:0000256" key="2">
    <source>
        <dbReference type="SAM" id="MobiDB-lite"/>
    </source>
</evidence>
<dbReference type="EMBL" id="CP042197">
    <property type="protein sequence ID" value="QDS75685.1"/>
    <property type="molecule type" value="Genomic_DNA"/>
</dbReference>